<dbReference type="AlphaFoldDB" id="A0A815VA84"/>
<dbReference type="Gene3D" id="3.40.1440.10">
    <property type="entry name" value="GIY-YIG endonuclease"/>
    <property type="match status" value="1"/>
</dbReference>
<dbReference type="Proteomes" id="UP000681722">
    <property type="component" value="Unassembled WGS sequence"/>
</dbReference>
<dbReference type="InterPro" id="IPR000305">
    <property type="entry name" value="GIY-YIG_endonuc"/>
</dbReference>
<evidence type="ECO:0000313" key="4">
    <source>
        <dbReference type="Proteomes" id="UP000663829"/>
    </source>
</evidence>
<feature type="non-terminal residue" evidence="2">
    <location>
        <position position="1"/>
    </location>
</feature>
<dbReference type="CDD" id="cd10442">
    <property type="entry name" value="GIY-YIG_PLEs"/>
    <property type="match status" value="1"/>
</dbReference>
<evidence type="ECO:0000313" key="2">
    <source>
        <dbReference type="EMBL" id="CAF1525459.1"/>
    </source>
</evidence>
<accession>A0A815VA84</accession>
<evidence type="ECO:0000259" key="1">
    <source>
        <dbReference type="PROSITE" id="PS50164"/>
    </source>
</evidence>
<dbReference type="EMBL" id="CAJOBC010089813">
    <property type="protein sequence ID" value="CAF4384389.1"/>
    <property type="molecule type" value="Genomic_DNA"/>
</dbReference>
<feature type="domain" description="GIY-YIG" evidence="1">
    <location>
        <begin position="727"/>
        <end position="818"/>
    </location>
</feature>
<protein>
    <recommendedName>
        <fullName evidence="1">GIY-YIG domain-containing protein</fullName>
    </recommendedName>
</protein>
<dbReference type="PROSITE" id="PS50164">
    <property type="entry name" value="GIY_YIG"/>
    <property type="match status" value="1"/>
</dbReference>
<dbReference type="OrthoDB" id="6131042at2759"/>
<dbReference type="PANTHER" id="PTHR21301">
    <property type="entry name" value="REVERSE TRANSCRIPTASE"/>
    <property type="match status" value="1"/>
</dbReference>
<dbReference type="SUPFAM" id="SSF82771">
    <property type="entry name" value="GIY-YIG endonuclease"/>
    <property type="match status" value="1"/>
</dbReference>
<comment type="caution">
    <text evidence="2">The sequence shown here is derived from an EMBL/GenBank/DDBJ whole genome shotgun (WGS) entry which is preliminary data.</text>
</comment>
<dbReference type="EMBL" id="CAJNOQ010024252">
    <property type="protein sequence ID" value="CAF1525459.1"/>
    <property type="molecule type" value="Genomic_DNA"/>
</dbReference>
<dbReference type="Pfam" id="PF26215">
    <property type="entry name" value="HTH_animal"/>
    <property type="match status" value="1"/>
</dbReference>
<evidence type="ECO:0000313" key="3">
    <source>
        <dbReference type="EMBL" id="CAF4384389.1"/>
    </source>
</evidence>
<sequence>TRSVRDTSTTKSTSRLSLDSSTTATATTILPTTSSIPATTTVLNNSTTTVLNNNNNKNKNNVSLIYAPFEPITPSLSDYCILNKQLTYDEKLAKLEAVHLSDIIYTIGDVKLTQHEINVLVKGLKFIPNRPFHLTNELRLCVQKFLQSSKLFKNIKIDNFLRSLFANRHQYQQNLSIEEQIALIQLQKRTDIIIRPADKNVGICIIENQVYESKVLQQLNDTNYYEMYNSNPCTQLYWRIKFVLNELLENNDITRFEIVKLKPVRPSSAVFYILPKLHKKSCPGRPIVSGCQHMTSNISKYLEQQLTPFIPLLQDIALEDYNIDNYIILKDTNHLLIEIDKLNHQINDQKLYVKYITLVSGDISALYTNIDQKDGLSELNDFVSNNSYRTNFSLTMNCFNKLLEVVLTGNVFIFKGVYFHQRMGTAMGTELATPYANIYVFKKEINALKLFVKKYSSSLILRFFRFLDDILCILFTTDKNIIEDLFNLLNQINNLKYTFESSTTKINFLDVNIIINKTLNRLETSLYVKPSNTFQYLQYTSSHPRYVIDNIPLSLSNRIVRLCSSPSTMWREFYNLFNRLLARGHRASNILQKILQIQQYNRKELIYRSKKQNNDNDSKKYKNIVIPYHSQLPNIKNIINNNYSIDIPDTYRLVYKCSSNLASLLMRSRYPSSFFNVVPVHHINPMGCVKCNHPQCKTCKYLVSKNYFVSTVTNQIYNIPYNVNCGSTNLSYLITCNLCNMQYGGTTSQKLRDRFRQHRSSIRKNSGNDTRCIEHFNRPGHSLENHRVIIIETNYINEQHRLDREQYWIKTLKTQINNNINH</sequence>
<organism evidence="2 4">
    <name type="scientific">Didymodactylos carnosus</name>
    <dbReference type="NCBI Taxonomy" id="1234261"/>
    <lineage>
        <taxon>Eukaryota</taxon>
        <taxon>Metazoa</taxon>
        <taxon>Spiralia</taxon>
        <taxon>Gnathifera</taxon>
        <taxon>Rotifera</taxon>
        <taxon>Eurotatoria</taxon>
        <taxon>Bdelloidea</taxon>
        <taxon>Philodinida</taxon>
        <taxon>Philodinidae</taxon>
        <taxon>Didymodactylos</taxon>
    </lineage>
</organism>
<dbReference type="PANTHER" id="PTHR21301:SF10">
    <property type="entry name" value="REVERSE TRANSCRIPTASE DOMAIN-CONTAINING PROTEIN"/>
    <property type="match status" value="1"/>
</dbReference>
<name>A0A815VA84_9BILA</name>
<keyword evidence="4" id="KW-1185">Reference proteome</keyword>
<dbReference type="Proteomes" id="UP000663829">
    <property type="component" value="Unassembled WGS sequence"/>
</dbReference>
<proteinExistence type="predicted"/>
<dbReference type="InterPro" id="IPR058912">
    <property type="entry name" value="HTH_animal"/>
</dbReference>
<dbReference type="InterPro" id="IPR035901">
    <property type="entry name" value="GIY-YIG_endonuc_sf"/>
</dbReference>
<reference evidence="2" key="1">
    <citation type="submission" date="2021-02" db="EMBL/GenBank/DDBJ databases">
        <authorList>
            <person name="Nowell W R."/>
        </authorList>
    </citation>
    <scope>NUCLEOTIDE SEQUENCE</scope>
</reference>
<gene>
    <name evidence="2" type="ORF">GPM918_LOCUS37755</name>
    <name evidence="3" type="ORF">SRO942_LOCUS38530</name>
</gene>